<evidence type="ECO:0000313" key="5">
    <source>
        <dbReference type="Proteomes" id="UP000007799"/>
    </source>
</evidence>
<dbReference type="SMART" id="SM00365">
    <property type="entry name" value="LRR_SD22"/>
    <property type="match status" value="3"/>
</dbReference>
<sequence length="328" mass="37541">MPTAPTLELIAARGSKKQRQRKDESVQDFVARITHLDLTRKHLLALDNINACHKLLTLYLYENRISKITNLNSCTHLTHLYLQDNAIERLEGVNRLRHLTKLFIGRNKLIVLEGLHDLPNLKELHIEYQQLPPGEKLLVDPRTALSLRRSVRHLNLAGNNLDDLSEFVGFDGLKTVDVSHNKLTDLNQIQMAFGKCRHLGTLNVNGNPFCLLSKYREEIVVMVQSLRMLDGREVTPTMRQFLNNWKSVLDHRRKKGAHLRPQQRPPHSAKYKKPTFKRQGVSVVPSFRSRLRPSPSMLPPLQAQPAPRTSDLDVLARKASSSRTARLK</sequence>
<evidence type="ECO:0000256" key="1">
    <source>
        <dbReference type="ARBA" id="ARBA00022614"/>
    </source>
</evidence>
<dbReference type="KEGG" id="sre:PTSG_04460"/>
<dbReference type="SUPFAM" id="SSF52058">
    <property type="entry name" value="L domain-like"/>
    <property type="match status" value="1"/>
</dbReference>
<dbReference type="eggNOG" id="KOG0531">
    <property type="taxonomic scope" value="Eukaryota"/>
</dbReference>
<dbReference type="Pfam" id="PF12799">
    <property type="entry name" value="LRR_4"/>
    <property type="match status" value="2"/>
</dbReference>
<evidence type="ECO:0000313" key="4">
    <source>
        <dbReference type="EMBL" id="EGD72731.1"/>
    </source>
</evidence>
<dbReference type="PROSITE" id="PS51450">
    <property type="entry name" value="LRR"/>
    <property type="match status" value="2"/>
</dbReference>
<dbReference type="AlphaFoldDB" id="F2U8M3"/>
<dbReference type="InterPro" id="IPR001611">
    <property type="entry name" value="Leu-rich_rpt"/>
</dbReference>
<keyword evidence="2" id="KW-0677">Repeat</keyword>
<dbReference type="EMBL" id="GL832964">
    <property type="protein sequence ID" value="EGD72731.1"/>
    <property type="molecule type" value="Genomic_DNA"/>
</dbReference>
<dbReference type="GeneID" id="16075135"/>
<dbReference type="RefSeq" id="XP_004994554.1">
    <property type="nucleotide sequence ID" value="XM_004994497.1"/>
</dbReference>
<accession>F2U8M3</accession>
<dbReference type="FunCoup" id="F2U8M3">
    <property type="interactions" value="25"/>
</dbReference>
<dbReference type="CDD" id="cd21340">
    <property type="entry name" value="PPP1R42"/>
    <property type="match status" value="1"/>
</dbReference>
<organism evidence="5">
    <name type="scientific">Salpingoeca rosetta (strain ATCC 50818 / BSB-021)</name>
    <dbReference type="NCBI Taxonomy" id="946362"/>
    <lineage>
        <taxon>Eukaryota</taxon>
        <taxon>Choanoflagellata</taxon>
        <taxon>Craspedida</taxon>
        <taxon>Salpingoecidae</taxon>
        <taxon>Salpingoeca</taxon>
    </lineage>
</organism>
<feature type="compositionally biased region" description="Polar residues" evidence="3">
    <location>
        <begin position="319"/>
        <end position="328"/>
    </location>
</feature>
<dbReference type="Gene3D" id="3.80.10.10">
    <property type="entry name" value="Ribonuclease Inhibitor"/>
    <property type="match status" value="2"/>
</dbReference>
<dbReference type="STRING" id="946362.F2U8M3"/>
<feature type="compositionally biased region" description="Low complexity" evidence="3">
    <location>
        <begin position="287"/>
        <end position="301"/>
    </location>
</feature>
<evidence type="ECO:0000256" key="3">
    <source>
        <dbReference type="SAM" id="MobiDB-lite"/>
    </source>
</evidence>
<dbReference type="InterPro" id="IPR032675">
    <property type="entry name" value="LRR_dom_sf"/>
</dbReference>
<dbReference type="Proteomes" id="UP000007799">
    <property type="component" value="Unassembled WGS sequence"/>
</dbReference>
<reference evidence="4" key="1">
    <citation type="submission" date="2009-08" db="EMBL/GenBank/DDBJ databases">
        <title>Annotation of Salpingoeca rosetta.</title>
        <authorList>
            <consortium name="The Broad Institute Genome Sequencing Platform"/>
            <person name="Russ C."/>
            <person name="Cuomo C."/>
            <person name="Burger G."/>
            <person name="Gray M.W."/>
            <person name="Holland P.W.H."/>
            <person name="King N."/>
            <person name="Lang F.B.F."/>
            <person name="Roger A.J."/>
            <person name="Ruiz-Trillo I."/>
            <person name="Young S.K."/>
            <person name="Zeng Q."/>
            <person name="Gargeya S."/>
            <person name="Alvarado L."/>
            <person name="Berlin A."/>
            <person name="Chapman S.B."/>
            <person name="Chen Z."/>
            <person name="Freedman E."/>
            <person name="Gellesch M."/>
            <person name="Goldberg J."/>
            <person name="Griggs A."/>
            <person name="Gujja S."/>
            <person name="Heilman E."/>
            <person name="Heiman D."/>
            <person name="Howarth C."/>
            <person name="Mehta T."/>
            <person name="Neiman D."/>
            <person name="Pearson M."/>
            <person name="Roberts A."/>
            <person name="Saif S."/>
            <person name="Shea T."/>
            <person name="Shenoy N."/>
            <person name="Sisk P."/>
            <person name="Stolte C."/>
            <person name="Sykes S."/>
            <person name="White J."/>
            <person name="Yandava C."/>
            <person name="Haas B."/>
            <person name="Nusbaum C."/>
            <person name="Birren B."/>
        </authorList>
    </citation>
    <scope>NUCLEOTIDE SEQUENCE [LARGE SCALE GENOMIC DNA]</scope>
    <source>
        <strain evidence="4">ATCC 50818</strain>
    </source>
</reference>
<keyword evidence="1" id="KW-0433">Leucine-rich repeat</keyword>
<feature type="region of interest" description="Disordered" evidence="3">
    <location>
        <begin position="287"/>
        <end position="328"/>
    </location>
</feature>
<evidence type="ECO:0000256" key="2">
    <source>
        <dbReference type="ARBA" id="ARBA00022737"/>
    </source>
</evidence>
<dbReference type="InterPro" id="IPR050836">
    <property type="entry name" value="SDS22/Internalin_LRR"/>
</dbReference>
<dbReference type="PANTHER" id="PTHR46652">
    <property type="entry name" value="LEUCINE-RICH REPEAT AND IQ DOMAIN-CONTAINING PROTEIN 1-RELATED"/>
    <property type="match status" value="1"/>
</dbReference>
<proteinExistence type="predicted"/>
<dbReference type="OrthoDB" id="10262005at2759"/>
<dbReference type="InParanoid" id="F2U8M3"/>
<name>F2U8M3_SALR5</name>
<keyword evidence="5" id="KW-1185">Reference proteome</keyword>
<feature type="region of interest" description="Disordered" evidence="3">
    <location>
        <begin position="254"/>
        <end position="275"/>
    </location>
</feature>
<dbReference type="InterPro" id="IPR025875">
    <property type="entry name" value="Leu-rich_rpt_4"/>
</dbReference>
<dbReference type="PANTHER" id="PTHR46652:SF3">
    <property type="entry name" value="LEUCINE-RICH REPEAT-CONTAINING PROTEIN 9"/>
    <property type="match status" value="1"/>
</dbReference>
<protein>
    <submittedName>
        <fullName evidence="4">Leucine rich repeat containing protein 67 isoform 1</fullName>
    </submittedName>
</protein>
<gene>
    <name evidence="4" type="ORF">PTSG_04460</name>
</gene>